<evidence type="ECO:0000256" key="3">
    <source>
        <dbReference type="ARBA" id="ARBA00022989"/>
    </source>
</evidence>
<evidence type="ECO:0000313" key="7">
    <source>
        <dbReference type="Proteomes" id="UP000196053"/>
    </source>
</evidence>
<keyword evidence="2 5" id="KW-0812">Transmembrane</keyword>
<evidence type="ECO:0000313" key="6">
    <source>
        <dbReference type="EMBL" id="CUH93220.1"/>
    </source>
</evidence>
<evidence type="ECO:0000256" key="5">
    <source>
        <dbReference type="SAM" id="Phobius"/>
    </source>
</evidence>
<feature type="transmembrane region" description="Helical" evidence="5">
    <location>
        <begin position="197"/>
        <end position="217"/>
    </location>
</feature>
<dbReference type="Proteomes" id="UP000196053">
    <property type="component" value="Chromosome I"/>
</dbReference>
<dbReference type="GO" id="GO:0016020">
    <property type="term" value="C:membrane"/>
    <property type="evidence" value="ECO:0007669"/>
    <property type="project" value="UniProtKB-SubCell"/>
</dbReference>
<feature type="transmembrane region" description="Helical" evidence="5">
    <location>
        <begin position="21"/>
        <end position="44"/>
    </location>
</feature>
<keyword evidence="4 5" id="KW-0472">Membrane</keyword>
<feature type="transmembrane region" description="Helical" evidence="5">
    <location>
        <begin position="164"/>
        <end position="185"/>
    </location>
</feature>
<dbReference type="SUPFAM" id="SSF144091">
    <property type="entry name" value="Rhomboid-like"/>
    <property type="match status" value="1"/>
</dbReference>
<proteinExistence type="predicted"/>
<accession>A0A0K8J6U9</accession>
<keyword evidence="3 5" id="KW-1133">Transmembrane helix</keyword>
<dbReference type="RefSeq" id="WP_058258484.1">
    <property type="nucleotide sequence ID" value="NZ_LN879430.1"/>
</dbReference>
<name>A0A0K8J6U9_9FIRM</name>
<dbReference type="InterPro" id="IPR035952">
    <property type="entry name" value="Rhomboid-like_sf"/>
</dbReference>
<dbReference type="OrthoDB" id="9778756at2"/>
<dbReference type="AlphaFoldDB" id="A0A0K8J6U9"/>
<reference evidence="7" key="1">
    <citation type="submission" date="2015-09" db="EMBL/GenBank/DDBJ databases">
        <authorList>
            <person name="Wibberg D."/>
        </authorList>
    </citation>
    <scope>NUCLEOTIDE SEQUENCE [LARGE SCALE GENOMIC DNA]</scope>
    <source>
        <strain evidence="7">SD1D</strain>
    </source>
</reference>
<organism evidence="6 7">
    <name type="scientific">Herbinix luporum</name>
    <dbReference type="NCBI Taxonomy" id="1679721"/>
    <lineage>
        <taxon>Bacteria</taxon>
        <taxon>Bacillati</taxon>
        <taxon>Bacillota</taxon>
        <taxon>Clostridia</taxon>
        <taxon>Lachnospirales</taxon>
        <taxon>Lachnospiraceae</taxon>
        <taxon>Herbinix</taxon>
    </lineage>
</organism>
<keyword evidence="7" id="KW-1185">Reference proteome</keyword>
<evidence type="ECO:0000256" key="1">
    <source>
        <dbReference type="ARBA" id="ARBA00004141"/>
    </source>
</evidence>
<gene>
    <name evidence="6" type="ORF">SD1D_1675</name>
</gene>
<feature type="transmembrane region" description="Helical" evidence="5">
    <location>
        <begin position="101"/>
        <end position="123"/>
    </location>
</feature>
<sequence length="303" mass="35690">MKFFRLLERKLSKYAIPNLMKYVVSLYVVGAIIYTFYPFAYMYLGLEVDQVLKGQVWRLVTFLIPVGTIGSFTDVLFLIIRMYVFYLIGNSLESVWGSFRLNLYFFSAVFFNIIAAFIVYGIYRVNILGDFMLLLSSMFISPPLDIIYSSMFFAYAAIYPNTQFLLYFIIPLKAKYFAWISGAIYLKDIYNLIVNKFYLGIIPIVVSLANFFIFFLCTRDFQRISPREFERKARFRRQMKEGMKSGNVVEFRGKTVITRHKCAVCGRTELDNDDLEFRFCSKCEGNYEYCMDHLYTHEHVKNN</sequence>
<evidence type="ECO:0000256" key="2">
    <source>
        <dbReference type="ARBA" id="ARBA00022692"/>
    </source>
</evidence>
<dbReference type="EMBL" id="LN879430">
    <property type="protein sequence ID" value="CUH93220.1"/>
    <property type="molecule type" value="Genomic_DNA"/>
</dbReference>
<comment type="subcellular location">
    <subcellularLocation>
        <location evidence="1">Membrane</location>
        <topology evidence="1">Multi-pass membrane protein</topology>
    </subcellularLocation>
</comment>
<feature type="transmembrane region" description="Helical" evidence="5">
    <location>
        <begin position="56"/>
        <end position="80"/>
    </location>
</feature>
<dbReference type="KEGG" id="hsd:SD1D_1675"/>
<protein>
    <submittedName>
        <fullName evidence="6">Putative membrane protein</fullName>
    </submittedName>
</protein>
<evidence type="ECO:0000256" key="4">
    <source>
        <dbReference type="ARBA" id="ARBA00023136"/>
    </source>
</evidence>
<feature type="transmembrane region" description="Helical" evidence="5">
    <location>
        <begin position="135"/>
        <end position="157"/>
    </location>
</feature>